<gene>
    <name evidence="1" type="ORF">JOF36_007111</name>
</gene>
<reference evidence="1 2" key="1">
    <citation type="submission" date="2021-03" db="EMBL/GenBank/DDBJ databases">
        <title>Sequencing the genomes of 1000 actinobacteria strains.</title>
        <authorList>
            <person name="Klenk H.-P."/>
        </authorList>
    </citation>
    <scope>NUCLEOTIDE SEQUENCE [LARGE SCALE GENOMIC DNA]</scope>
    <source>
        <strain evidence="1 2">DSM 45256</strain>
    </source>
</reference>
<dbReference type="RefSeq" id="WP_210036501.1">
    <property type="nucleotide sequence ID" value="NZ_JAGINU010000002.1"/>
</dbReference>
<dbReference type="Proteomes" id="UP001519295">
    <property type="component" value="Unassembled WGS sequence"/>
</dbReference>
<accession>A0ABS4W539</accession>
<sequence length="134" mass="14884">MGGRSSDASYSRRSYGVALIGCRSLLDTLHTVTAAAGEEQAIQRTEEELRVRCADLLDELGVAPPFNAWQLCELLGERRQRRIKIQAADLGGVTVIGHLLAAPGYDRILHDSRAPRSQQELVIYHEVTEPFPTW</sequence>
<protein>
    <submittedName>
        <fullName evidence="1">Uncharacterized protein</fullName>
    </submittedName>
</protein>
<comment type="caution">
    <text evidence="1">The sequence shown here is derived from an EMBL/GenBank/DDBJ whole genome shotgun (WGS) entry which is preliminary data.</text>
</comment>
<organism evidence="1 2">
    <name type="scientific">Pseudonocardia parietis</name>
    <dbReference type="NCBI Taxonomy" id="570936"/>
    <lineage>
        <taxon>Bacteria</taxon>
        <taxon>Bacillati</taxon>
        <taxon>Actinomycetota</taxon>
        <taxon>Actinomycetes</taxon>
        <taxon>Pseudonocardiales</taxon>
        <taxon>Pseudonocardiaceae</taxon>
        <taxon>Pseudonocardia</taxon>
    </lineage>
</organism>
<evidence type="ECO:0000313" key="1">
    <source>
        <dbReference type="EMBL" id="MBP2371338.1"/>
    </source>
</evidence>
<proteinExistence type="predicted"/>
<keyword evidence="2" id="KW-1185">Reference proteome</keyword>
<dbReference type="EMBL" id="JAGINU010000002">
    <property type="protein sequence ID" value="MBP2371338.1"/>
    <property type="molecule type" value="Genomic_DNA"/>
</dbReference>
<name>A0ABS4W539_9PSEU</name>
<evidence type="ECO:0000313" key="2">
    <source>
        <dbReference type="Proteomes" id="UP001519295"/>
    </source>
</evidence>